<accession>C0E192</accession>
<evidence type="ECO:0000256" key="4">
    <source>
        <dbReference type="ARBA" id="ARBA00022989"/>
    </source>
</evidence>
<evidence type="ECO:0000313" key="8">
    <source>
        <dbReference type="EMBL" id="EEG27717.1"/>
    </source>
</evidence>
<keyword evidence="5 6" id="KW-0472">Membrane</keyword>
<dbReference type="InterPro" id="IPR032689">
    <property type="entry name" value="TraG-D_C"/>
</dbReference>
<organism evidence="8 9">
    <name type="scientific">Corynebacterium matruchotii ATCC 33806</name>
    <dbReference type="NCBI Taxonomy" id="566549"/>
    <lineage>
        <taxon>Bacteria</taxon>
        <taxon>Bacillati</taxon>
        <taxon>Actinomycetota</taxon>
        <taxon>Actinomycetes</taxon>
        <taxon>Mycobacteriales</taxon>
        <taxon>Corynebacteriaceae</taxon>
        <taxon>Corynebacterium</taxon>
    </lineage>
</organism>
<dbReference type="RefSeq" id="WP_005520149.1">
    <property type="nucleotide sequence ID" value="NZ_EQ973328.1"/>
</dbReference>
<comment type="subcellular location">
    <subcellularLocation>
        <location evidence="1">Cell membrane</location>
        <topology evidence="1">Multi-pass membrane protein</topology>
    </subcellularLocation>
</comment>
<proteinExistence type="predicted"/>
<keyword evidence="4 6" id="KW-1133">Transmembrane helix</keyword>
<dbReference type="PANTHER" id="PTHR37937:SF1">
    <property type="entry name" value="CONJUGATIVE TRANSFER: DNA TRANSPORT"/>
    <property type="match status" value="1"/>
</dbReference>
<dbReference type="AlphaFoldDB" id="C0E192"/>
<dbReference type="CDD" id="cd01127">
    <property type="entry name" value="TrwB_TraG_TraD_VirD4"/>
    <property type="match status" value="1"/>
</dbReference>
<feature type="transmembrane region" description="Helical" evidence="6">
    <location>
        <begin position="69"/>
        <end position="93"/>
    </location>
</feature>
<dbReference type="InterPro" id="IPR027417">
    <property type="entry name" value="P-loop_NTPase"/>
</dbReference>
<reference evidence="8 9" key="1">
    <citation type="submission" date="2009-01" db="EMBL/GenBank/DDBJ databases">
        <authorList>
            <person name="Fulton L."/>
            <person name="Clifton S."/>
            <person name="Chinwalla A.T."/>
            <person name="Mitreva M."/>
            <person name="Sodergren E."/>
            <person name="Weinstock G."/>
            <person name="Clifton S."/>
            <person name="Dooling D.J."/>
            <person name="Fulton B."/>
            <person name="Minx P."/>
            <person name="Pepin K.H."/>
            <person name="Johnson M."/>
            <person name="Bhonagiri V."/>
            <person name="Nash W.E."/>
            <person name="Mardis E.R."/>
            <person name="Wilson R.K."/>
        </authorList>
    </citation>
    <scope>NUCLEOTIDE SEQUENCE [LARGE SCALE GENOMIC DNA]</scope>
    <source>
        <strain evidence="8 9">ATCC 33806</strain>
    </source>
</reference>
<evidence type="ECO:0000256" key="1">
    <source>
        <dbReference type="ARBA" id="ARBA00004651"/>
    </source>
</evidence>
<evidence type="ECO:0000313" key="9">
    <source>
        <dbReference type="Proteomes" id="UP000006247"/>
    </source>
</evidence>
<dbReference type="SUPFAM" id="SSF52540">
    <property type="entry name" value="P-loop containing nucleoside triphosphate hydrolases"/>
    <property type="match status" value="1"/>
</dbReference>
<keyword evidence="2" id="KW-1003">Cell membrane</keyword>
<dbReference type="InterPro" id="IPR051539">
    <property type="entry name" value="T4SS-coupling_protein"/>
</dbReference>
<keyword evidence="3 6" id="KW-0812">Transmembrane</keyword>
<dbReference type="Pfam" id="PF12696">
    <property type="entry name" value="TraG-D_C"/>
    <property type="match status" value="1"/>
</dbReference>
<evidence type="ECO:0000256" key="6">
    <source>
        <dbReference type="SAM" id="Phobius"/>
    </source>
</evidence>
<dbReference type="GO" id="GO:0005886">
    <property type="term" value="C:plasma membrane"/>
    <property type="evidence" value="ECO:0007669"/>
    <property type="project" value="UniProtKB-SubCell"/>
</dbReference>
<feature type="transmembrane region" description="Helical" evidence="6">
    <location>
        <begin position="21"/>
        <end position="40"/>
    </location>
</feature>
<dbReference type="EMBL" id="ACEB01000007">
    <property type="protein sequence ID" value="EEG27717.1"/>
    <property type="molecule type" value="Genomic_DNA"/>
</dbReference>
<evidence type="ECO:0000256" key="3">
    <source>
        <dbReference type="ARBA" id="ARBA00022692"/>
    </source>
</evidence>
<comment type="caution">
    <text evidence="8">The sequence shown here is derived from an EMBL/GenBank/DDBJ whole genome shotgun (WGS) entry which is preliminary data.</text>
</comment>
<dbReference type="HOGENOM" id="CLU_029028_2_0_11"/>
<dbReference type="Gene3D" id="3.40.50.300">
    <property type="entry name" value="P-loop containing nucleotide triphosphate hydrolases"/>
    <property type="match status" value="1"/>
</dbReference>
<dbReference type="PANTHER" id="PTHR37937">
    <property type="entry name" value="CONJUGATIVE TRANSFER: DNA TRANSPORT"/>
    <property type="match status" value="1"/>
</dbReference>
<name>C0E192_9CORY</name>
<protein>
    <recommendedName>
        <fullName evidence="7">TraD/TraG TraM recognition site domain-containing protein</fullName>
    </recommendedName>
</protein>
<dbReference type="Proteomes" id="UP000006247">
    <property type="component" value="Unassembled WGS sequence"/>
</dbReference>
<evidence type="ECO:0000256" key="2">
    <source>
        <dbReference type="ARBA" id="ARBA00022475"/>
    </source>
</evidence>
<gene>
    <name evidence="8" type="ORF">CORMATOL_00742</name>
</gene>
<feature type="domain" description="TraD/TraG TraM recognition site" evidence="7">
    <location>
        <begin position="421"/>
        <end position="537"/>
    </location>
</feature>
<evidence type="ECO:0000259" key="7">
    <source>
        <dbReference type="Pfam" id="PF12696"/>
    </source>
</evidence>
<evidence type="ECO:0000256" key="5">
    <source>
        <dbReference type="ARBA" id="ARBA00023136"/>
    </source>
</evidence>
<sequence length="578" mass="63279">MGRANARDAGKTIDPQTVLGIILLVTVTAALILIQTALWLSHLMTGAPDKLSMNPFLTVIRLYRGSVQWTLPATIILGCIIGVLAGVGVWITIRRVKKPTIRVDKAAKHLAGRKDIQSLSRAAAVEKSRKWLPQGLADTHPGLRMGKIPNTKTGLYSTWEDLYLVIFGPRMGKTTSQVIPAIVDAPGPVLTTSNKRDIIDDTIGITAARGDVYVFDPQWIAPEFEQEPWYFDPLDIIRREPRTMDAAATELADIFKCASSSSETTGGDAFFVDGGRDLLARLFLAATVANRPITDVYIWVNDQDDRTPVGLLKTSGEWDMQASALESTYNITEKTRSGIFSQAAQMASPLGRKAAAQWVTPQSGARKFSPEAFVRSAHDTLYVLSKEGADNAAALTTALTAAVMKAAETYGEENGGRLPVPLVAPLDEAANVVRWPQLPRLYSHYGSRSIILMTILQSYAQGVGVWGEEGMESLWSAAAILLYGGGVRDEKMLAKLESLIGDYEEWTTSVSNSKDSRSVSKQTREKKILTVSELASLGDNRAVVFAAKRRPIVAELEPFWRRDYWPADIKAGLRMKKS</sequence>